<dbReference type="RefSeq" id="XP_029237323.1">
    <property type="nucleotide sequence ID" value="XM_029382851.1"/>
</dbReference>
<feature type="compositionally biased region" description="Basic residues" evidence="1">
    <location>
        <begin position="167"/>
        <end position="182"/>
    </location>
</feature>
<feature type="non-terminal residue" evidence="2">
    <location>
        <position position="233"/>
    </location>
</feature>
<sequence length="233" mass="25806">MDFAFPWHFCHVGGLRVHESGWWRTVGLFVVSSRLSERVRRGDPTRNNAPGASLVDEGFREQRRARVQFQAVRQRLGVVQPLPRQGATRAEGLGHTWARLRRCLRHRRLVEKRIAGTCRRKVRSGGSPALGGAWGALGAPRAKTPVPSTAPRPPLRERVNQGAPGPRCRRIGKRSGTRRPLRRGTCALRRSTCRGGPVEGRVLRWAMRRPSAALALACAHGRGERPGCARPGP</sequence>
<proteinExistence type="predicted"/>
<dbReference type="Proteomes" id="UP000283634">
    <property type="component" value="Unassembled WGS sequence"/>
</dbReference>
<evidence type="ECO:0000313" key="3">
    <source>
        <dbReference type="Proteomes" id="UP000283634"/>
    </source>
</evidence>
<comment type="caution">
    <text evidence="2">The sequence shown here is derived from an EMBL/GenBank/DDBJ whole genome shotgun (WGS) entry which is preliminary data.</text>
</comment>
<keyword evidence="3" id="KW-1185">Reference proteome</keyword>
<evidence type="ECO:0000256" key="1">
    <source>
        <dbReference type="SAM" id="MobiDB-lite"/>
    </source>
</evidence>
<reference evidence="2 3" key="1">
    <citation type="journal article" date="2018" name="BMC Genomics">
        <title>Genomic comparison of Trypanosoma conorhini and Trypanosoma rangeli to Trypanosoma cruzi strains of high and low virulence.</title>
        <authorList>
            <person name="Bradwell K.R."/>
            <person name="Koparde V.N."/>
            <person name="Matveyev A.V."/>
            <person name="Serrano M.G."/>
            <person name="Alves J.M."/>
            <person name="Parikh H."/>
            <person name="Huang B."/>
            <person name="Lee V."/>
            <person name="Espinosa-Alvarez O."/>
            <person name="Ortiz P.A."/>
            <person name="Costa-Martins A.G."/>
            <person name="Teixeira M.M."/>
            <person name="Buck G.A."/>
        </authorList>
    </citation>
    <scope>NUCLEOTIDE SEQUENCE [LARGE SCALE GENOMIC DNA]</scope>
    <source>
        <strain evidence="2 3">AM80</strain>
    </source>
</reference>
<gene>
    <name evidence="2" type="ORF">TraAM80_05993</name>
</gene>
<name>A0A422NCC3_TRYRA</name>
<dbReference type="GeneID" id="40329926"/>
<feature type="region of interest" description="Disordered" evidence="1">
    <location>
        <begin position="127"/>
        <end position="183"/>
    </location>
</feature>
<evidence type="ECO:0000313" key="2">
    <source>
        <dbReference type="EMBL" id="RNF03125.1"/>
    </source>
</evidence>
<accession>A0A422NCC3</accession>
<protein>
    <submittedName>
        <fullName evidence="2">Uncharacterized protein</fullName>
    </submittedName>
</protein>
<dbReference type="EMBL" id="MKGL01000207">
    <property type="protein sequence ID" value="RNF03125.1"/>
    <property type="molecule type" value="Genomic_DNA"/>
</dbReference>
<organism evidence="2 3">
    <name type="scientific">Trypanosoma rangeli</name>
    <dbReference type="NCBI Taxonomy" id="5698"/>
    <lineage>
        <taxon>Eukaryota</taxon>
        <taxon>Discoba</taxon>
        <taxon>Euglenozoa</taxon>
        <taxon>Kinetoplastea</taxon>
        <taxon>Metakinetoplastina</taxon>
        <taxon>Trypanosomatida</taxon>
        <taxon>Trypanosomatidae</taxon>
        <taxon>Trypanosoma</taxon>
        <taxon>Herpetosoma</taxon>
    </lineage>
</organism>
<dbReference type="AlphaFoldDB" id="A0A422NCC3"/>